<evidence type="ECO:0000313" key="2">
    <source>
        <dbReference type="EMBL" id="MCB5162648.1"/>
    </source>
</evidence>
<keyword evidence="1" id="KW-0472">Membrane</keyword>
<keyword evidence="1" id="KW-0812">Transmembrane</keyword>
<protein>
    <submittedName>
        <fullName evidence="2">Uncharacterized protein</fullName>
    </submittedName>
</protein>
<feature type="transmembrane region" description="Helical" evidence="1">
    <location>
        <begin position="185"/>
        <end position="206"/>
    </location>
</feature>
<dbReference type="EMBL" id="JAJATW010000019">
    <property type="protein sequence ID" value="MCB5162648.1"/>
    <property type="molecule type" value="Genomic_DNA"/>
</dbReference>
<keyword evidence="3" id="KW-1185">Reference proteome</keyword>
<comment type="caution">
    <text evidence="2">The sequence shown here is derived from an EMBL/GenBank/DDBJ whole genome shotgun (WGS) entry which is preliminary data.</text>
</comment>
<feature type="transmembrane region" description="Helical" evidence="1">
    <location>
        <begin position="121"/>
        <end position="146"/>
    </location>
</feature>
<dbReference type="AlphaFoldDB" id="A0A9X1INS0"/>
<evidence type="ECO:0000313" key="3">
    <source>
        <dbReference type="Proteomes" id="UP001139095"/>
    </source>
</evidence>
<sequence>MEVTKKKPDSFGLFLSHVKEKMFNLNILKIFLLDLTYLLALPAMACCFLWVMNEAYYRAFGRFKRKAVICTGVVGVTVHEVSHALMASLWGMYVNKIVFFNFDPESKTLGYVNYSYNPRSLIHCLGIVFTGFAPLIVGACLVYFIFDYSGLPNFNSYFQYSYQGSIQETINAGFLESVTNWLSDLYVSFNSPLDVLFFLLCLMIGVHSTPSRADLRGAMRGSFITLSFLFSLWYLMRLFPSYTTTYMRIFEGWMVDFGAAIIQLALISSVFAFSLTIVGLVLSVKKPTTFSN</sequence>
<dbReference type="RefSeq" id="WP_226754994.1">
    <property type="nucleotide sequence ID" value="NZ_JAJATW010000019.1"/>
</dbReference>
<feature type="transmembrane region" description="Helical" evidence="1">
    <location>
        <begin position="218"/>
        <end position="237"/>
    </location>
</feature>
<feature type="transmembrane region" description="Helical" evidence="1">
    <location>
        <begin position="257"/>
        <end position="282"/>
    </location>
</feature>
<keyword evidence="1" id="KW-1133">Transmembrane helix</keyword>
<dbReference type="Proteomes" id="UP001139095">
    <property type="component" value="Unassembled WGS sequence"/>
</dbReference>
<organism evidence="2 3">
    <name type="scientific">Marinomonas algarum</name>
    <dbReference type="NCBI Taxonomy" id="2883105"/>
    <lineage>
        <taxon>Bacteria</taxon>
        <taxon>Pseudomonadati</taxon>
        <taxon>Pseudomonadota</taxon>
        <taxon>Gammaproteobacteria</taxon>
        <taxon>Oceanospirillales</taxon>
        <taxon>Oceanospirillaceae</taxon>
        <taxon>Marinomonas</taxon>
    </lineage>
</organism>
<evidence type="ECO:0000256" key="1">
    <source>
        <dbReference type="SAM" id="Phobius"/>
    </source>
</evidence>
<proteinExistence type="predicted"/>
<reference evidence="2" key="1">
    <citation type="submission" date="2021-10" db="EMBL/GenBank/DDBJ databases">
        <title>Marinomonas pontica sp. nov., isolated from the Black Sea.</title>
        <authorList>
            <person name="Zhao L.-H."/>
            <person name="Xue J.-H."/>
        </authorList>
    </citation>
    <scope>NUCLEOTIDE SEQUENCE</scope>
    <source>
        <strain evidence="2">E8</strain>
    </source>
</reference>
<name>A0A9X1INS0_9GAMM</name>
<feature type="transmembrane region" description="Helical" evidence="1">
    <location>
        <begin position="30"/>
        <end position="52"/>
    </location>
</feature>
<accession>A0A9X1INS0</accession>
<gene>
    <name evidence="2" type="ORF">LG368_12160</name>
</gene>